<sequence>MQDEGEAIDSAVQQSINTSVKNIDIKPGESLIHFFKRKNVIKGKLITDKVNQIM</sequence>
<protein>
    <submittedName>
        <fullName evidence="1">Uncharacterized protein</fullName>
    </submittedName>
</protein>
<accession>A0A8S5NM44</accession>
<proteinExistence type="predicted"/>
<dbReference type="EMBL" id="BK015191">
    <property type="protein sequence ID" value="DAD95346.1"/>
    <property type="molecule type" value="Genomic_DNA"/>
</dbReference>
<evidence type="ECO:0000313" key="1">
    <source>
        <dbReference type="EMBL" id="DAD95346.1"/>
    </source>
</evidence>
<organism evidence="1">
    <name type="scientific">Podoviridae sp. ctsNK10</name>
    <dbReference type="NCBI Taxonomy" id="2826582"/>
    <lineage>
        <taxon>Viruses</taxon>
        <taxon>Duplodnaviria</taxon>
        <taxon>Heunggongvirae</taxon>
        <taxon>Uroviricota</taxon>
        <taxon>Caudoviricetes</taxon>
    </lineage>
</organism>
<name>A0A8S5NM44_9CAUD</name>
<reference evidence="1" key="1">
    <citation type="journal article" date="2021" name="Proc. Natl. Acad. Sci. U.S.A.">
        <title>A Catalog of Tens of Thousands of Viruses from Human Metagenomes Reveals Hidden Associations with Chronic Diseases.</title>
        <authorList>
            <person name="Tisza M.J."/>
            <person name="Buck C.B."/>
        </authorList>
    </citation>
    <scope>NUCLEOTIDE SEQUENCE</scope>
    <source>
        <strain evidence="1">CtsNK10</strain>
    </source>
</reference>